<feature type="domain" description="N-acetyltransferase" evidence="1">
    <location>
        <begin position="10"/>
        <end position="165"/>
    </location>
</feature>
<evidence type="ECO:0000313" key="3">
    <source>
        <dbReference type="Proteomes" id="UP000321735"/>
    </source>
</evidence>
<dbReference type="Gene3D" id="3.40.630.30">
    <property type="match status" value="1"/>
</dbReference>
<protein>
    <submittedName>
        <fullName evidence="2">GNAT family N-acetyltransferase</fullName>
    </submittedName>
</protein>
<dbReference type="InterPro" id="IPR000182">
    <property type="entry name" value="GNAT_dom"/>
</dbReference>
<dbReference type="PROSITE" id="PS51186">
    <property type="entry name" value="GNAT"/>
    <property type="match status" value="1"/>
</dbReference>
<dbReference type="EMBL" id="CP031778">
    <property type="protein sequence ID" value="QDZ73824.1"/>
    <property type="molecule type" value="Genomic_DNA"/>
</dbReference>
<gene>
    <name evidence="2" type="ORF">D0437_12245</name>
</gene>
<evidence type="ECO:0000259" key="1">
    <source>
        <dbReference type="PROSITE" id="PS51186"/>
    </source>
</evidence>
<dbReference type="GO" id="GO:0016747">
    <property type="term" value="F:acyltransferase activity, transferring groups other than amino-acyl groups"/>
    <property type="evidence" value="ECO:0007669"/>
    <property type="project" value="InterPro"/>
</dbReference>
<proteinExistence type="predicted"/>
<dbReference type="Pfam" id="PF13302">
    <property type="entry name" value="Acetyltransf_3"/>
    <property type="match status" value="1"/>
</dbReference>
<dbReference type="PANTHER" id="PTHR43415:SF3">
    <property type="entry name" value="GNAT-FAMILY ACETYLTRANSFERASE"/>
    <property type="match status" value="1"/>
</dbReference>
<organism evidence="2 3">
    <name type="scientific">Bacillus cereus</name>
    <dbReference type="NCBI Taxonomy" id="1396"/>
    <lineage>
        <taxon>Bacteria</taxon>
        <taxon>Bacillati</taxon>
        <taxon>Bacillota</taxon>
        <taxon>Bacilli</taxon>
        <taxon>Bacillales</taxon>
        <taxon>Bacillaceae</taxon>
        <taxon>Bacillus</taxon>
        <taxon>Bacillus cereus group</taxon>
    </lineage>
</organism>
<dbReference type="Proteomes" id="UP000321735">
    <property type="component" value="Chromosome"/>
</dbReference>
<dbReference type="PANTHER" id="PTHR43415">
    <property type="entry name" value="SPERMIDINE N(1)-ACETYLTRANSFERASE"/>
    <property type="match status" value="1"/>
</dbReference>
<accession>A0A9X7QJR5</accession>
<name>A0A9X7QJR5_BACCE</name>
<dbReference type="SUPFAM" id="SSF55729">
    <property type="entry name" value="Acyl-CoA N-acyltransferases (Nat)"/>
    <property type="match status" value="1"/>
</dbReference>
<dbReference type="InterPro" id="IPR016181">
    <property type="entry name" value="Acyl_CoA_acyltransferase"/>
</dbReference>
<evidence type="ECO:0000313" key="2">
    <source>
        <dbReference type="EMBL" id="QDZ73824.1"/>
    </source>
</evidence>
<reference evidence="2 3" key="1">
    <citation type="journal article" date="2019" name="Ecotoxicol. Environ. Saf.">
        <title>Microbial characterization of heavy metal resistant bacterial strains isolated from an electroplating wastewater treatment plant.</title>
        <authorList>
            <person name="Cai X."/>
            <person name="Zheng X."/>
            <person name="Zhang D."/>
            <person name="Iqbal W."/>
            <person name="Liu C."/>
            <person name="Yang B."/>
            <person name="Zhao X."/>
            <person name="Lu X."/>
            <person name="Mao Y."/>
        </authorList>
    </citation>
    <scope>NUCLEOTIDE SEQUENCE [LARGE SCALE GENOMIC DNA]</scope>
    <source>
        <strain evidence="2 3">Co1-1</strain>
    </source>
</reference>
<dbReference type="AlphaFoldDB" id="A0A9X7QJR5"/>
<dbReference type="RefSeq" id="WP_208743388.1">
    <property type="nucleotide sequence ID" value="NZ_CP031778.1"/>
</dbReference>
<sequence length="169" mass="19934">MTYFSEDKKLSIRDIKEIDIEIIRGWRNQAEIKQYFINTDMISKQQQQQWFADYLNKKNDKMFMIQEHEHFKSAIGTTALYNINTPKNSAEFGRLMIGHIPAQRKGLGTQATILTCKYAFERLNISEIYLYVLAHNIRAVELYKNIGFVPLNIQNNKIYMVLNKKMFLA</sequence>